<feature type="compositionally biased region" description="Low complexity" evidence="4">
    <location>
        <begin position="261"/>
        <end position="271"/>
    </location>
</feature>
<feature type="compositionally biased region" description="Low complexity" evidence="4">
    <location>
        <begin position="233"/>
        <end position="242"/>
    </location>
</feature>
<protein>
    <recommendedName>
        <fullName evidence="6">Guanine nucleotide-binding protein subunit beta-like protein</fullName>
    </recommendedName>
</protein>
<dbReference type="PROSITE" id="PS50294">
    <property type="entry name" value="WD_REPEATS_REGION"/>
    <property type="match status" value="2"/>
</dbReference>
<dbReference type="InterPro" id="IPR019775">
    <property type="entry name" value="WD40_repeat_CS"/>
</dbReference>
<dbReference type="PANTHER" id="PTHR19846:SF0">
    <property type="entry name" value="PRE-MRNA PROCESSING FACTOR 4"/>
    <property type="match status" value="1"/>
</dbReference>
<name>A0A7S3FZI9_9EUKA</name>
<feature type="repeat" description="WD" evidence="3">
    <location>
        <begin position="32"/>
        <end position="63"/>
    </location>
</feature>
<dbReference type="EMBL" id="HBIB01003123">
    <property type="protein sequence ID" value="CAE0239851.1"/>
    <property type="molecule type" value="Transcribed_RNA"/>
</dbReference>
<feature type="repeat" description="WD" evidence="3">
    <location>
        <begin position="114"/>
        <end position="155"/>
    </location>
</feature>
<feature type="repeat" description="WD" evidence="3">
    <location>
        <begin position="72"/>
        <end position="113"/>
    </location>
</feature>
<accession>A0A7S3FZI9</accession>
<dbReference type="PROSITE" id="PS50082">
    <property type="entry name" value="WD_REPEATS_2"/>
    <property type="match status" value="3"/>
</dbReference>
<dbReference type="InterPro" id="IPR036322">
    <property type="entry name" value="WD40_repeat_dom_sf"/>
</dbReference>
<gene>
    <name evidence="5" type="ORF">PBIL07802_LOCUS2002</name>
</gene>
<evidence type="ECO:0000256" key="1">
    <source>
        <dbReference type="ARBA" id="ARBA00022574"/>
    </source>
</evidence>
<dbReference type="GO" id="GO:0000398">
    <property type="term" value="P:mRNA splicing, via spliceosome"/>
    <property type="evidence" value="ECO:0007669"/>
    <property type="project" value="TreeGrafter"/>
</dbReference>
<dbReference type="PANTHER" id="PTHR19846">
    <property type="entry name" value="WD40 REPEAT PROTEIN"/>
    <property type="match status" value="1"/>
</dbReference>
<evidence type="ECO:0000256" key="2">
    <source>
        <dbReference type="ARBA" id="ARBA00022737"/>
    </source>
</evidence>
<evidence type="ECO:0000256" key="4">
    <source>
        <dbReference type="SAM" id="MobiDB-lite"/>
    </source>
</evidence>
<proteinExistence type="predicted"/>
<evidence type="ECO:0000256" key="3">
    <source>
        <dbReference type="PROSITE-ProRule" id="PRU00221"/>
    </source>
</evidence>
<keyword evidence="1 3" id="KW-0853">WD repeat</keyword>
<feature type="compositionally biased region" description="Basic and acidic residues" evidence="4">
    <location>
        <begin position="203"/>
        <end position="216"/>
    </location>
</feature>
<dbReference type="InterPro" id="IPR015943">
    <property type="entry name" value="WD40/YVTN_repeat-like_dom_sf"/>
</dbReference>
<dbReference type="Pfam" id="PF00400">
    <property type="entry name" value="WD40"/>
    <property type="match status" value="3"/>
</dbReference>
<sequence>MSADGKQVACASQYEGTVRVFDAHTGEAITRVSGDREGITSLSFSSQGHLIAGSKSGTAMLWDPSLAAGKRIRGHTSEVKDAKFSLDCAFAVTASKDKTAVVWNVLTRKQVCRLAGHTESVIACALSRDGRLAVTGGWDALIFLWSVPEGKHLRTWQAHQSNVQYLFWTYPNGEGGDGSVFSCSQDRSMQRWGVEETKFTSSERYEGKSGRNEVRGEAVGSTLEGSDGDGDAHSASSSPAGKGKARRVGKGGKRRRRRRQASSSSGSEDDG</sequence>
<feature type="compositionally biased region" description="Basic residues" evidence="4">
    <location>
        <begin position="243"/>
        <end position="260"/>
    </location>
</feature>
<dbReference type="GO" id="GO:0017070">
    <property type="term" value="F:U6 snRNA binding"/>
    <property type="evidence" value="ECO:0007669"/>
    <property type="project" value="TreeGrafter"/>
</dbReference>
<dbReference type="AlphaFoldDB" id="A0A7S3FZI9"/>
<dbReference type="PROSITE" id="PS00678">
    <property type="entry name" value="WD_REPEATS_1"/>
    <property type="match status" value="1"/>
</dbReference>
<dbReference type="InterPro" id="IPR001680">
    <property type="entry name" value="WD40_rpt"/>
</dbReference>
<reference evidence="5" key="1">
    <citation type="submission" date="2021-01" db="EMBL/GenBank/DDBJ databases">
        <authorList>
            <person name="Corre E."/>
            <person name="Pelletier E."/>
            <person name="Niang G."/>
            <person name="Scheremetjew M."/>
            <person name="Finn R."/>
            <person name="Kale V."/>
            <person name="Holt S."/>
            <person name="Cochrane G."/>
            <person name="Meng A."/>
            <person name="Brown T."/>
            <person name="Cohen L."/>
        </authorList>
    </citation>
    <scope>NUCLEOTIDE SEQUENCE</scope>
    <source>
        <strain evidence="5">NIES-2562</strain>
    </source>
</reference>
<evidence type="ECO:0008006" key="6">
    <source>
        <dbReference type="Google" id="ProtNLM"/>
    </source>
</evidence>
<organism evidence="5">
    <name type="scientific">Palpitomonas bilix</name>
    <dbReference type="NCBI Taxonomy" id="652834"/>
    <lineage>
        <taxon>Eukaryota</taxon>
        <taxon>Eukaryota incertae sedis</taxon>
    </lineage>
</organism>
<dbReference type="SUPFAM" id="SSF50978">
    <property type="entry name" value="WD40 repeat-like"/>
    <property type="match status" value="1"/>
</dbReference>
<dbReference type="SMART" id="SM00320">
    <property type="entry name" value="WD40"/>
    <property type="match status" value="4"/>
</dbReference>
<evidence type="ECO:0000313" key="5">
    <source>
        <dbReference type="EMBL" id="CAE0239851.1"/>
    </source>
</evidence>
<keyword evidence="2" id="KW-0677">Repeat</keyword>
<feature type="region of interest" description="Disordered" evidence="4">
    <location>
        <begin position="203"/>
        <end position="271"/>
    </location>
</feature>
<dbReference type="GO" id="GO:0046540">
    <property type="term" value="C:U4/U6 x U5 tri-snRNP complex"/>
    <property type="evidence" value="ECO:0007669"/>
    <property type="project" value="TreeGrafter"/>
</dbReference>
<dbReference type="Gene3D" id="2.130.10.10">
    <property type="entry name" value="YVTN repeat-like/Quinoprotein amine dehydrogenase"/>
    <property type="match status" value="2"/>
</dbReference>
<dbReference type="GO" id="GO:0030621">
    <property type="term" value="F:U4 snRNA binding"/>
    <property type="evidence" value="ECO:0007669"/>
    <property type="project" value="TreeGrafter"/>
</dbReference>